<evidence type="ECO:0000256" key="1">
    <source>
        <dbReference type="SAM" id="Phobius"/>
    </source>
</evidence>
<feature type="transmembrane region" description="Helical" evidence="1">
    <location>
        <begin position="6"/>
        <end position="27"/>
    </location>
</feature>
<keyword evidence="3" id="KW-1185">Reference proteome</keyword>
<gene>
    <name evidence="2" type="ORF">NKI27_01125</name>
</gene>
<keyword evidence="1" id="KW-0472">Membrane</keyword>
<accession>A0ABY6N2R5</accession>
<dbReference type="PANTHER" id="PTHR30469:SF12">
    <property type="entry name" value="MULTIDRUG RESISTANCE PROTEIN MDTA"/>
    <property type="match status" value="1"/>
</dbReference>
<evidence type="ECO:0000313" key="3">
    <source>
        <dbReference type="Proteomes" id="UP001163739"/>
    </source>
</evidence>
<keyword evidence="1" id="KW-0812">Transmembrane</keyword>
<dbReference type="PANTHER" id="PTHR30469">
    <property type="entry name" value="MULTIDRUG RESISTANCE PROTEIN MDTA"/>
    <property type="match status" value="1"/>
</dbReference>
<reference evidence="2" key="1">
    <citation type="submission" date="2022-06" db="EMBL/GenBank/DDBJ databases">
        <title>Alkalimarinus sp. nov., isolated from gut of a Alitta virens.</title>
        <authorList>
            <person name="Yang A.I."/>
            <person name="Shin N.-R."/>
        </authorList>
    </citation>
    <scope>NUCLEOTIDE SEQUENCE</scope>
    <source>
        <strain evidence="2">A2M4</strain>
    </source>
</reference>
<evidence type="ECO:0008006" key="4">
    <source>
        <dbReference type="Google" id="ProtNLM"/>
    </source>
</evidence>
<dbReference type="EMBL" id="CP100390">
    <property type="protein sequence ID" value="UZE96378.1"/>
    <property type="molecule type" value="Genomic_DNA"/>
</dbReference>
<keyword evidence="1" id="KW-1133">Transmembrane helix</keyword>
<name>A0ABY6N2R5_9ALTE</name>
<sequence length="139" mass="15388">MAATLLSRRYMFIIIVALGVLAAVIIVKSRPSMQHQPEARMITQVTTIDVSQHVVRPSITGFGEVKPDILLDAKAEVAGKIVYVNPQLRTGNILAKDTVVIKIEDHDYLLALKQAEADLAVSKANLKEMKLKRDETQLK</sequence>
<evidence type="ECO:0000313" key="2">
    <source>
        <dbReference type="EMBL" id="UZE96378.1"/>
    </source>
</evidence>
<organism evidence="2 3">
    <name type="scientific">Alkalimarinus alittae</name>
    <dbReference type="NCBI Taxonomy" id="2961619"/>
    <lineage>
        <taxon>Bacteria</taxon>
        <taxon>Pseudomonadati</taxon>
        <taxon>Pseudomonadota</taxon>
        <taxon>Gammaproteobacteria</taxon>
        <taxon>Alteromonadales</taxon>
        <taxon>Alteromonadaceae</taxon>
        <taxon>Alkalimarinus</taxon>
    </lineage>
</organism>
<proteinExistence type="predicted"/>
<protein>
    <recommendedName>
        <fullName evidence="4">Biotin/lipoyl-binding protein</fullName>
    </recommendedName>
</protein>
<dbReference type="RefSeq" id="WP_265047863.1">
    <property type="nucleotide sequence ID" value="NZ_CP100390.1"/>
</dbReference>
<dbReference type="Proteomes" id="UP001163739">
    <property type="component" value="Chromosome"/>
</dbReference>